<keyword evidence="2 5" id="KW-0645">Protease</keyword>
<evidence type="ECO:0000256" key="3">
    <source>
        <dbReference type="ARBA" id="ARBA00022801"/>
    </source>
</evidence>
<proteinExistence type="inferred from homology"/>
<keyword evidence="9" id="KW-1185">Reference proteome</keyword>
<feature type="region of interest" description="Disordered" evidence="6">
    <location>
        <begin position="361"/>
        <end position="387"/>
    </location>
</feature>
<keyword evidence="4 5" id="KW-0720">Serine protease</keyword>
<comment type="similarity">
    <text evidence="1 5">Belongs to the peptidase S8 family.</text>
</comment>
<gene>
    <name evidence="8" type="ORF">FRX97_06360</name>
</gene>
<evidence type="ECO:0000256" key="5">
    <source>
        <dbReference type="PROSITE-ProRule" id="PRU01240"/>
    </source>
</evidence>
<dbReference type="PROSITE" id="PS51892">
    <property type="entry name" value="SUBTILASE"/>
    <property type="match status" value="1"/>
</dbReference>
<dbReference type="InterPro" id="IPR050131">
    <property type="entry name" value="Peptidase_S8_subtilisin-like"/>
</dbReference>
<evidence type="ECO:0000259" key="7">
    <source>
        <dbReference type="Pfam" id="PF00082"/>
    </source>
</evidence>
<accession>A0A5C6V203</accession>
<dbReference type="RefSeq" id="WP_147014354.1">
    <property type="nucleotide sequence ID" value="NZ_VORB01000005.1"/>
</dbReference>
<dbReference type="OrthoDB" id="9798386at2"/>
<dbReference type="Pfam" id="PF00082">
    <property type="entry name" value="Peptidase_S8"/>
    <property type="match status" value="1"/>
</dbReference>
<feature type="domain" description="Peptidase S8/S53" evidence="7">
    <location>
        <begin position="145"/>
        <end position="365"/>
    </location>
</feature>
<evidence type="ECO:0000256" key="1">
    <source>
        <dbReference type="ARBA" id="ARBA00011073"/>
    </source>
</evidence>
<dbReference type="GO" id="GO:0004252">
    <property type="term" value="F:serine-type endopeptidase activity"/>
    <property type="evidence" value="ECO:0007669"/>
    <property type="project" value="UniProtKB-UniRule"/>
</dbReference>
<sequence length="387" mass="40109">MKFKIAIVSILVLILGCKKENPVGNCVQSNLAAPVGNEKMLPDELLVYHPSISTPENLASTLKAILPELTVLNKYNLMPVLRIAGGVNELELLSKALPELVVEPVQAISIFQSCSTAPVDLNEQVIPWGISRVRGGVTSPRRAWVVDTGIDLDHPDLNVNDSLSANFVGSAGLIGIPIGVFANDVNGHGTHVAGTIGAKNNSFGVIGMAPGCELVSVKVLDDDGRGNSGDLMNGLEYINENGDPGDVVNLSLGGANSFLLNQMVQTLGSRGFLIAIAAGNDREDASGTSPASANGANLYTVSAFYKGDNFASFSNFGNPPIDGSSPGVDILSTLPDGKYGYSSGTSMAAPHMAGVLLISQGEHNNGGQVDNDPDGNPDPILIVGATP</sequence>
<dbReference type="Gene3D" id="3.40.50.200">
    <property type="entry name" value="Peptidase S8/S53 domain"/>
    <property type="match status" value="1"/>
</dbReference>
<dbReference type="PRINTS" id="PR00723">
    <property type="entry name" value="SUBTILISIN"/>
</dbReference>
<dbReference type="InterPro" id="IPR023828">
    <property type="entry name" value="Peptidase_S8_Ser-AS"/>
</dbReference>
<evidence type="ECO:0000313" key="8">
    <source>
        <dbReference type="EMBL" id="TXC78830.1"/>
    </source>
</evidence>
<organism evidence="8 9">
    <name type="scientific">Luteibaculum oceani</name>
    <dbReference type="NCBI Taxonomy" id="1294296"/>
    <lineage>
        <taxon>Bacteria</taxon>
        <taxon>Pseudomonadati</taxon>
        <taxon>Bacteroidota</taxon>
        <taxon>Flavobacteriia</taxon>
        <taxon>Flavobacteriales</taxon>
        <taxon>Luteibaculaceae</taxon>
        <taxon>Luteibaculum</taxon>
    </lineage>
</organism>
<evidence type="ECO:0000313" key="9">
    <source>
        <dbReference type="Proteomes" id="UP000321168"/>
    </source>
</evidence>
<protein>
    <submittedName>
        <fullName evidence="8">S8 family serine peptidase</fullName>
    </submittedName>
</protein>
<dbReference type="EMBL" id="VORB01000005">
    <property type="protein sequence ID" value="TXC78830.1"/>
    <property type="molecule type" value="Genomic_DNA"/>
</dbReference>
<dbReference type="InterPro" id="IPR015500">
    <property type="entry name" value="Peptidase_S8_subtilisin-rel"/>
</dbReference>
<dbReference type="Proteomes" id="UP000321168">
    <property type="component" value="Unassembled WGS sequence"/>
</dbReference>
<evidence type="ECO:0000256" key="2">
    <source>
        <dbReference type="ARBA" id="ARBA00022670"/>
    </source>
</evidence>
<feature type="active site" description="Charge relay system" evidence="5">
    <location>
        <position position="188"/>
    </location>
</feature>
<dbReference type="InterPro" id="IPR022398">
    <property type="entry name" value="Peptidase_S8_His-AS"/>
</dbReference>
<keyword evidence="3 5" id="KW-0378">Hydrolase</keyword>
<name>A0A5C6V203_9FLAO</name>
<dbReference type="GO" id="GO:0005615">
    <property type="term" value="C:extracellular space"/>
    <property type="evidence" value="ECO:0007669"/>
    <property type="project" value="TreeGrafter"/>
</dbReference>
<evidence type="ECO:0000256" key="4">
    <source>
        <dbReference type="ARBA" id="ARBA00022825"/>
    </source>
</evidence>
<dbReference type="GO" id="GO:0006508">
    <property type="term" value="P:proteolysis"/>
    <property type="evidence" value="ECO:0007669"/>
    <property type="project" value="UniProtKB-KW"/>
</dbReference>
<comment type="caution">
    <text evidence="8">The sequence shown here is derived from an EMBL/GenBank/DDBJ whole genome shotgun (WGS) entry which is preliminary data.</text>
</comment>
<dbReference type="PANTHER" id="PTHR43806">
    <property type="entry name" value="PEPTIDASE S8"/>
    <property type="match status" value="1"/>
</dbReference>
<dbReference type="PROSITE" id="PS00137">
    <property type="entry name" value="SUBTILASE_HIS"/>
    <property type="match status" value="1"/>
</dbReference>
<feature type="active site" description="Charge relay system" evidence="5">
    <location>
        <position position="346"/>
    </location>
</feature>
<dbReference type="PROSITE" id="PS00138">
    <property type="entry name" value="SUBTILASE_SER"/>
    <property type="match status" value="1"/>
</dbReference>
<feature type="active site" description="Charge relay system" evidence="5">
    <location>
        <position position="147"/>
    </location>
</feature>
<dbReference type="InterPro" id="IPR000209">
    <property type="entry name" value="Peptidase_S8/S53_dom"/>
</dbReference>
<evidence type="ECO:0000256" key="6">
    <source>
        <dbReference type="SAM" id="MobiDB-lite"/>
    </source>
</evidence>
<reference evidence="8 9" key="1">
    <citation type="submission" date="2019-08" db="EMBL/GenBank/DDBJ databases">
        <title>Genome of Luteibaculum oceani JCM 18817.</title>
        <authorList>
            <person name="Bowman J.P."/>
        </authorList>
    </citation>
    <scope>NUCLEOTIDE SEQUENCE [LARGE SCALE GENOMIC DNA]</scope>
    <source>
        <strain evidence="8 9">JCM 18817</strain>
    </source>
</reference>
<dbReference type="PANTHER" id="PTHR43806:SF11">
    <property type="entry name" value="CEREVISIN-RELATED"/>
    <property type="match status" value="1"/>
</dbReference>
<dbReference type="PROSITE" id="PS51257">
    <property type="entry name" value="PROKAR_LIPOPROTEIN"/>
    <property type="match status" value="1"/>
</dbReference>
<dbReference type="InterPro" id="IPR036852">
    <property type="entry name" value="Peptidase_S8/S53_dom_sf"/>
</dbReference>
<dbReference type="AlphaFoldDB" id="A0A5C6V203"/>
<dbReference type="SUPFAM" id="SSF52743">
    <property type="entry name" value="Subtilisin-like"/>
    <property type="match status" value="1"/>
</dbReference>